<comment type="caution">
    <text evidence="1">The sequence shown here is derived from an EMBL/GenBank/DDBJ whole genome shotgun (WGS) entry which is preliminary data.</text>
</comment>
<dbReference type="Proteomes" id="UP001150603">
    <property type="component" value="Unassembled WGS sequence"/>
</dbReference>
<accession>A0ACC1JBX5</accession>
<proteinExistence type="predicted"/>
<evidence type="ECO:0000313" key="2">
    <source>
        <dbReference type="Proteomes" id="UP001150603"/>
    </source>
</evidence>
<reference evidence="1" key="1">
    <citation type="submission" date="2022-07" db="EMBL/GenBank/DDBJ databases">
        <title>Phylogenomic reconstructions and comparative analyses of Kickxellomycotina fungi.</title>
        <authorList>
            <person name="Reynolds N.K."/>
            <person name="Stajich J.E."/>
            <person name="Barry K."/>
            <person name="Grigoriev I.V."/>
            <person name="Crous P."/>
            <person name="Smith M.E."/>
        </authorList>
    </citation>
    <scope>NUCLEOTIDE SEQUENCE</scope>
    <source>
        <strain evidence="1">NRRL 5244</strain>
    </source>
</reference>
<keyword evidence="2" id="KW-1185">Reference proteome</keyword>
<protein>
    <submittedName>
        <fullName evidence="1">Uncharacterized protein</fullName>
    </submittedName>
</protein>
<organism evidence="1 2">
    <name type="scientific">Linderina macrospora</name>
    <dbReference type="NCBI Taxonomy" id="4868"/>
    <lineage>
        <taxon>Eukaryota</taxon>
        <taxon>Fungi</taxon>
        <taxon>Fungi incertae sedis</taxon>
        <taxon>Zoopagomycota</taxon>
        <taxon>Kickxellomycotina</taxon>
        <taxon>Kickxellomycetes</taxon>
        <taxon>Kickxellales</taxon>
        <taxon>Kickxellaceae</taxon>
        <taxon>Linderina</taxon>
    </lineage>
</organism>
<dbReference type="EMBL" id="JANBPW010001189">
    <property type="protein sequence ID" value="KAJ1945700.1"/>
    <property type="molecule type" value="Genomic_DNA"/>
</dbReference>
<sequence>HGGHSRYCLQATEEEHLAYLQRYQGRRRILYRGIFDIASHGRGGHHGGAQQQNQHVVNVNPGFICSLKLTDQITVDDEHLVNDFAIVNSPLRESFWKTGRAGSMHRTTPSMSDNDAASLLGIDPYYSSPQLLALIEENRHIISDRVDEVHRQARMFQVRHSEEIKRKRAGMTPSFLIDVFSPGPESFHVVRPSPDETPVIPATPQMYVGNNPRNSGATAVGGGGFGGGWNDWGKSYHGRLSYIPTLEQLERKLSADEENKYVKDIMMEHRHDIQLLYERLRNLVPSESNDPLKSAWYLFWDDIYRRYAPEIRQLKEHEADFNPLYPDSLPYNPLPRHRLEVFLHERGLWKPAGTALAVKGLLGKKATGAKDAEMFPVDPMPVEDYAVADRDGGAQIWRAGDDEAAATANPFKAGTAATGFIHSGLLNRLYCWLDQLAYSNSMQY</sequence>
<gene>
    <name evidence="1" type="ORF">FBU59_002235</name>
</gene>
<evidence type="ECO:0000313" key="1">
    <source>
        <dbReference type="EMBL" id="KAJ1945700.1"/>
    </source>
</evidence>
<name>A0ACC1JBX5_9FUNG</name>
<feature type="non-terminal residue" evidence="1">
    <location>
        <position position="1"/>
    </location>
</feature>